<feature type="compositionally biased region" description="Low complexity" evidence="1">
    <location>
        <begin position="61"/>
        <end position="79"/>
    </location>
</feature>
<accession>A0A0D8Y6T7</accession>
<feature type="compositionally biased region" description="Basic and acidic residues" evidence="1">
    <location>
        <begin position="39"/>
        <end position="51"/>
    </location>
</feature>
<organism evidence="2 3">
    <name type="scientific">Dictyocaulus viviparus</name>
    <name type="common">Bovine lungworm</name>
    <dbReference type="NCBI Taxonomy" id="29172"/>
    <lineage>
        <taxon>Eukaryota</taxon>
        <taxon>Metazoa</taxon>
        <taxon>Ecdysozoa</taxon>
        <taxon>Nematoda</taxon>
        <taxon>Chromadorea</taxon>
        <taxon>Rhabditida</taxon>
        <taxon>Rhabditina</taxon>
        <taxon>Rhabditomorpha</taxon>
        <taxon>Strongyloidea</taxon>
        <taxon>Metastrongylidae</taxon>
        <taxon>Dictyocaulus</taxon>
    </lineage>
</organism>
<evidence type="ECO:0000256" key="1">
    <source>
        <dbReference type="SAM" id="MobiDB-lite"/>
    </source>
</evidence>
<gene>
    <name evidence="2" type="ORF">DICVIV_01893</name>
</gene>
<dbReference type="EMBL" id="KN716174">
    <property type="protein sequence ID" value="KJH51912.1"/>
    <property type="molecule type" value="Genomic_DNA"/>
</dbReference>
<feature type="region of interest" description="Disordered" evidence="1">
    <location>
        <begin position="34"/>
        <end position="79"/>
    </location>
</feature>
<dbReference type="STRING" id="29172.A0A0D8Y6T7"/>
<feature type="region of interest" description="Disordered" evidence="1">
    <location>
        <begin position="164"/>
        <end position="201"/>
    </location>
</feature>
<dbReference type="AlphaFoldDB" id="A0A0D8Y6T7"/>
<evidence type="ECO:0000313" key="2">
    <source>
        <dbReference type="EMBL" id="KJH51912.1"/>
    </source>
</evidence>
<proteinExistence type="predicted"/>
<keyword evidence="3" id="KW-1185">Reference proteome</keyword>
<evidence type="ECO:0000313" key="3">
    <source>
        <dbReference type="Proteomes" id="UP000053766"/>
    </source>
</evidence>
<reference evidence="2 3" key="1">
    <citation type="submission" date="2013-11" db="EMBL/GenBank/DDBJ databases">
        <title>Draft genome of the bovine lungworm Dictyocaulus viviparus.</title>
        <authorList>
            <person name="Mitreva M."/>
        </authorList>
    </citation>
    <scope>NUCLEOTIDE SEQUENCE [LARGE SCALE GENOMIC DNA]</scope>
    <source>
        <strain evidence="2 3">HannoverDv2000</strain>
    </source>
</reference>
<reference evidence="3" key="2">
    <citation type="journal article" date="2016" name="Sci. Rep.">
        <title>Dictyocaulus viviparus genome, variome and transcriptome elucidate lungworm biology and support future intervention.</title>
        <authorList>
            <person name="McNulty S.N."/>
            <person name="Strube C."/>
            <person name="Rosa B.A."/>
            <person name="Martin J.C."/>
            <person name="Tyagi R."/>
            <person name="Choi Y.J."/>
            <person name="Wang Q."/>
            <person name="Hallsworth Pepin K."/>
            <person name="Zhang X."/>
            <person name="Ozersky P."/>
            <person name="Wilson R.K."/>
            <person name="Sternberg P.W."/>
            <person name="Gasser R.B."/>
            <person name="Mitreva M."/>
        </authorList>
    </citation>
    <scope>NUCLEOTIDE SEQUENCE [LARGE SCALE GENOMIC DNA]</scope>
    <source>
        <strain evidence="3">HannoverDv2000</strain>
    </source>
</reference>
<protein>
    <submittedName>
        <fullName evidence="2">Uncharacterized protein</fullName>
    </submittedName>
</protein>
<dbReference type="OrthoDB" id="10267155at2759"/>
<dbReference type="Proteomes" id="UP000053766">
    <property type="component" value="Unassembled WGS sequence"/>
</dbReference>
<name>A0A0D8Y6T7_DICVI</name>
<sequence length="338" mass="36652">MALPQHVQFRTTAIRLPTAPQHVQFRTTAIRLPTPVNSEARDKIRTSKSSEEDSAYAGFGSTSPTSSTQSSMSLQSSSSKGSHEVVCQAVSVVEENPNASETVVNKPASDGQLERFCHIVDAYDSIDPNLSICYENISSDFVKSVEQKRGDIYDKPTLAVKGISSSLPQAAENEELELEPETPKSELPNTRKSLPSPTVGIVSPMLNQRKVESQESAVAEPTFPYFDCGPSSSAKSTETKPLAIPCKSISQSAVAEPTFPYFDCGPSSSAKSTETKPLAIPCKSISRVETTFDCTPPAMAQIRQLPAYQQLVEQGRIQRNRLGSGSIYGLHIEHSHET</sequence>